<dbReference type="InterPro" id="IPR012893">
    <property type="entry name" value="HipA-like_C"/>
</dbReference>
<keyword evidence="1" id="KW-0808">Transferase</keyword>
<evidence type="ECO:0000256" key="2">
    <source>
        <dbReference type="ARBA" id="ARBA00022777"/>
    </source>
</evidence>
<evidence type="ECO:0000313" key="4">
    <source>
        <dbReference type="EMBL" id="MDQ0205018.1"/>
    </source>
</evidence>
<reference evidence="4 5" key="1">
    <citation type="submission" date="2023-07" db="EMBL/GenBank/DDBJ databases">
        <title>Genomic Encyclopedia of Type Strains, Phase IV (KMG-IV): sequencing the most valuable type-strain genomes for metagenomic binning, comparative biology and taxonomic classification.</title>
        <authorList>
            <person name="Goeker M."/>
        </authorList>
    </citation>
    <scope>NUCLEOTIDE SEQUENCE [LARGE SCALE GENOMIC DNA]</scope>
    <source>
        <strain evidence="4 5">DSM 16980</strain>
    </source>
</reference>
<keyword evidence="5" id="KW-1185">Reference proteome</keyword>
<keyword evidence="2" id="KW-0418">Kinase</keyword>
<dbReference type="Pfam" id="PF07804">
    <property type="entry name" value="HipA_C"/>
    <property type="match status" value="1"/>
</dbReference>
<feature type="domain" description="HipA-like C-terminal" evidence="3">
    <location>
        <begin position="147"/>
        <end position="342"/>
    </location>
</feature>
<dbReference type="EMBL" id="JAUSUE010000026">
    <property type="protein sequence ID" value="MDQ0205018.1"/>
    <property type="molecule type" value="Genomic_DNA"/>
</dbReference>
<evidence type="ECO:0000259" key="3">
    <source>
        <dbReference type="Pfam" id="PF07804"/>
    </source>
</evidence>
<organism evidence="4 5">
    <name type="scientific">Pectinatus haikarae</name>
    <dbReference type="NCBI Taxonomy" id="349096"/>
    <lineage>
        <taxon>Bacteria</taxon>
        <taxon>Bacillati</taxon>
        <taxon>Bacillota</taxon>
        <taxon>Negativicutes</taxon>
        <taxon>Selenomonadales</taxon>
        <taxon>Selenomonadaceae</taxon>
        <taxon>Pectinatus</taxon>
    </lineage>
</organism>
<comment type="caution">
    <text evidence="4">The sequence shown here is derived from an EMBL/GenBank/DDBJ whole genome shotgun (WGS) entry which is preliminary data.</text>
</comment>
<dbReference type="Gene3D" id="1.10.1070.20">
    <property type="match status" value="1"/>
</dbReference>
<gene>
    <name evidence="4" type="ORF">J2S01_002755</name>
</gene>
<protein>
    <recommendedName>
        <fullName evidence="3">HipA-like C-terminal domain-containing protein</fullName>
    </recommendedName>
</protein>
<proteinExistence type="predicted"/>
<dbReference type="RefSeq" id="WP_196603837.1">
    <property type="nucleotide sequence ID" value="NZ_CP116940.1"/>
</dbReference>
<evidence type="ECO:0000313" key="5">
    <source>
        <dbReference type="Proteomes" id="UP001239167"/>
    </source>
</evidence>
<accession>A0ABT9YBM1</accession>
<evidence type="ECO:0000256" key="1">
    <source>
        <dbReference type="ARBA" id="ARBA00022679"/>
    </source>
</evidence>
<name>A0ABT9YBM1_9FIRM</name>
<dbReference type="Proteomes" id="UP001239167">
    <property type="component" value="Unassembled WGS sequence"/>
</dbReference>
<sequence length="378" mass="44523">MEIILMDKEIPVIELNINNISGRIKEIIKIYNEEYLPLPVKYQTDKEYALESWIKSRSISTSRQDLSVLLEAADVETASALSLKNLGLNLSDQYWYRPKEADITWKQVNLFDNQFNTQGFSSSDDMPSSYSPDMSSNGELRKFWTIKNNKRYLYKESTAPYYQQAYNEVFASKLLSKLNIPHVTYKLDVLKDKTYSVCETFIDHDTEYVPALYIRNACKKNNNENDYKHFLRCMKVLKIPCKRESIDTMLAFDYLINNNDRHYGNFGFIRNAETLKFIGFAPLFDHGNSLWYKDITKNMKLKSQEAKPFRSLHENQIKLLEESTISVEDITEKNITEIAHDVFEKNSLIDNERIRRIIYNIDFQAQQLRKIMTNSFRR</sequence>